<evidence type="ECO:0000256" key="1">
    <source>
        <dbReference type="SAM" id="MobiDB-lite"/>
    </source>
</evidence>
<name>A0ABT5DWH9_9BACT</name>
<protein>
    <submittedName>
        <fullName evidence="2">Uncharacterized protein</fullName>
    </submittedName>
</protein>
<organism evidence="2 3">
    <name type="scientific">Nannocystis bainbridge</name>
    <dbReference type="NCBI Taxonomy" id="2995303"/>
    <lineage>
        <taxon>Bacteria</taxon>
        <taxon>Pseudomonadati</taxon>
        <taxon>Myxococcota</taxon>
        <taxon>Polyangia</taxon>
        <taxon>Nannocystales</taxon>
        <taxon>Nannocystaceae</taxon>
        <taxon>Nannocystis</taxon>
    </lineage>
</organism>
<dbReference type="EMBL" id="JAQNDL010000001">
    <property type="protein sequence ID" value="MDC0717508.1"/>
    <property type="molecule type" value="Genomic_DNA"/>
</dbReference>
<feature type="compositionally biased region" description="Low complexity" evidence="1">
    <location>
        <begin position="27"/>
        <end position="45"/>
    </location>
</feature>
<gene>
    <name evidence="2" type="ORF">POL25_11425</name>
</gene>
<accession>A0ABT5DWH9</accession>
<sequence length="226" mass="23386">MRSKTYKLTLSFLLFSLGACDEKGGTESDSASASDSDTTTSTGGEQPTSGATTEDPTGGEPSETETTGAADPDIAGLCQASCEHEIECGVDLELSECVAECAANFEDLTGDCIDTLASTILCVNGLSCQDSHGSLEDTPCHDLAVATDICFGETPVDPDCLGSIDWEDPGCSVNLECPDAPTQSFVCDADVCRCLVGDMEVGQCAADNVCIDGDVILKQEQCCPFG</sequence>
<evidence type="ECO:0000313" key="2">
    <source>
        <dbReference type="EMBL" id="MDC0717508.1"/>
    </source>
</evidence>
<evidence type="ECO:0000313" key="3">
    <source>
        <dbReference type="Proteomes" id="UP001221686"/>
    </source>
</evidence>
<dbReference type="RefSeq" id="WP_272085995.1">
    <property type="nucleotide sequence ID" value="NZ_JAQNDL010000001.1"/>
</dbReference>
<feature type="compositionally biased region" description="Low complexity" evidence="1">
    <location>
        <begin position="52"/>
        <end position="68"/>
    </location>
</feature>
<keyword evidence="3" id="KW-1185">Reference proteome</keyword>
<proteinExistence type="predicted"/>
<feature type="region of interest" description="Disordered" evidence="1">
    <location>
        <begin position="23"/>
        <end position="70"/>
    </location>
</feature>
<dbReference type="Proteomes" id="UP001221686">
    <property type="component" value="Unassembled WGS sequence"/>
</dbReference>
<dbReference type="PROSITE" id="PS51257">
    <property type="entry name" value="PROKAR_LIPOPROTEIN"/>
    <property type="match status" value="1"/>
</dbReference>
<comment type="caution">
    <text evidence="2">The sequence shown here is derived from an EMBL/GenBank/DDBJ whole genome shotgun (WGS) entry which is preliminary data.</text>
</comment>
<reference evidence="2 3" key="1">
    <citation type="submission" date="2022-11" db="EMBL/GenBank/DDBJ databases">
        <title>Minimal conservation of predation-associated metabolite biosynthetic gene clusters underscores biosynthetic potential of Myxococcota including descriptions for ten novel species: Archangium lansinium sp. nov., Myxococcus landrumus sp. nov., Nannocystis bai.</title>
        <authorList>
            <person name="Ahearne A."/>
            <person name="Stevens C."/>
            <person name="Dowd S."/>
        </authorList>
    </citation>
    <scope>NUCLEOTIDE SEQUENCE [LARGE SCALE GENOMIC DNA]</scope>
    <source>
        <strain evidence="2 3">BB15-2</strain>
    </source>
</reference>